<proteinExistence type="predicted"/>
<comment type="caution">
    <text evidence="1">The sequence shown here is derived from an EMBL/GenBank/DDBJ whole genome shotgun (WGS) entry which is preliminary data.</text>
</comment>
<evidence type="ECO:0000313" key="1">
    <source>
        <dbReference type="EMBL" id="NKZ18738.1"/>
    </source>
</evidence>
<dbReference type="Proteomes" id="UP000590460">
    <property type="component" value="Unassembled WGS sequence"/>
</dbReference>
<sequence length="458" mass="53185">MRTFVNKNDLLKIDLVAYILETDQQLYDMKDVEEKFAISGYMLRETVAAINLDIDNLFQFDWLMIEKGTIYQNYRVTRYHLYKLSQLYFNLSPLKLLLEKRVLTGAIPSYTTVQSEYGWSTSYFFAQKNQLTELVPIAGKYDFIQAAYAIYTYFDDKPSFSKRASTISREVIRFLLDEALIDEEHLAQKTVLVNFFVTEILNHGDTNDFDVSLVFTIGAQVSLPNCISGLIGCDVHVFMAKLLEILDVYDFLLPNTNYSFLPEIDHEINQTKTRVHPILKKFFATLDVQTIETLSHRIAVYSQRFSYKQEWFFKHEGVINLNYFRDIYPSVFKLLPEIVEQVNAAHTIVRSLEQELFEFNLIGMMFDQITAADIDRVIINVNFTETQMTNQMIISMLRGHINHANVYFTQNVSDADIFLSEAIDDTLAGEQVIWKKPPTLSDWRALGELLVKVKQHEA</sequence>
<organism evidence="1 2">
    <name type="scientific">Leuconostoc holzapfelii</name>
    <dbReference type="NCBI Taxonomy" id="434464"/>
    <lineage>
        <taxon>Bacteria</taxon>
        <taxon>Bacillati</taxon>
        <taxon>Bacillota</taxon>
        <taxon>Bacilli</taxon>
        <taxon>Lactobacillales</taxon>
        <taxon>Lactobacillaceae</taxon>
        <taxon>Leuconostoc</taxon>
    </lineage>
</organism>
<accession>A0A846ZCV3</accession>
<name>A0A846ZCV3_9LACO</name>
<dbReference type="EMBL" id="JAAXPO010000006">
    <property type="protein sequence ID" value="NKZ18738.1"/>
    <property type="molecule type" value="Genomic_DNA"/>
</dbReference>
<gene>
    <name evidence="1" type="ORF">HF966_06060</name>
</gene>
<evidence type="ECO:0000313" key="2">
    <source>
        <dbReference type="Proteomes" id="UP000590460"/>
    </source>
</evidence>
<dbReference type="AlphaFoldDB" id="A0A846ZCV3"/>
<reference evidence="1 2" key="1">
    <citation type="submission" date="2020-04" db="EMBL/GenBank/DDBJ databases">
        <title>MicrobeNet Type strains.</title>
        <authorList>
            <person name="Nicholson A.C."/>
        </authorList>
    </citation>
    <scope>NUCLEOTIDE SEQUENCE [LARGE SCALE GENOMIC DNA]</scope>
    <source>
        <strain evidence="1 2">CCUG 54536</strain>
    </source>
</reference>
<dbReference type="RefSeq" id="WP_168677128.1">
    <property type="nucleotide sequence ID" value="NZ_BPKV01000006.1"/>
</dbReference>
<evidence type="ECO:0008006" key="3">
    <source>
        <dbReference type="Google" id="ProtNLM"/>
    </source>
</evidence>
<protein>
    <recommendedName>
        <fullName evidence="3">Mga helix-turn-helix domain-containing protein</fullName>
    </recommendedName>
</protein>